<feature type="region of interest" description="Disordered" evidence="1">
    <location>
        <begin position="20"/>
        <end position="89"/>
    </location>
</feature>
<keyword evidence="2" id="KW-1133">Transmembrane helix</keyword>
<dbReference type="Proteomes" id="UP000265631">
    <property type="component" value="Unassembled WGS sequence"/>
</dbReference>
<dbReference type="EMBL" id="PXXK01000255">
    <property type="protein sequence ID" value="RFN47410.1"/>
    <property type="molecule type" value="Genomic_DNA"/>
</dbReference>
<feature type="region of interest" description="Disordered" evidence="1">
    <location>
        <begin position="167"/>
        <end position="209"/>
    </location>
</feature>
<organism evidence="3 4">
    <name type="scientific">Fusarium flagelliforme</name>
    <dbReference type="NCBI Taxonomy" id="2675880"/>
    <lineage>
        <taxon>Eukaryota</taxon>
        <taxon>Fungi</taxon>
        <taxon>Dikarya</taxon>
        <taxon>Ascomycota</taxon>
        <taxon>Pezizomycotina</taxon>
        <taxon>Sordariomycetes</taxon>
        <taxon>Hypocreomycetidae</taxon>
        <taxon>Hypocreales</taxon>
        <taxon>Nectriaceae</taxon>
        <taxon>Fusarium</taxon>
        <taxon>Fusarium incarnatum-equiseti species complex</taxon>
    </lineage>
</organism>
<feature type="compositionally biased region" description="Low complexity" evidence="1">
    <location>
        <begin position="186"/>
        <end position="204"/>
    </location>
</feature>
<dbReference type="AlphaFoldDB" id="A0A395MI08"/>
<evidence type="ECO:0000313" key="4">
    <source>
        <dbReference type="Proteomes" id="UP000265631"/>
    </source>
</evidence>
<name>A0A395MI08_9HYPO</name>
<feature type="compositionally biased region" description="Polar residues" evidence="1">
    <location>
        <begin position="53"/>
        <end position="73"/>
    </location>
</feature>
<keyword evidence="4" id="KW-1185">Reference proteome</keyword>
<keyword evidence="2" id="KW-0472">Membrane</keyword>
<gene>
    <name evidence="3" type="ORF">FIE12Z_8341</name>
</gene>
<feature type="transmembrane region" description="Helical" evidence="2">
    <location>
        <begin position="482"/>
        <end position="509"/>
    </location>
</feature>
<evidence type="ECO:0000313" key="3">
    <source>
        <dbReference type="EMBL" id="RFN47410.1"/>
    </source>
</evidence>
<sequence length="514" mass="57066">MNEPNYFNVPLGTQASATYTSTSLFPTGPKYENSMRHQPSLPSMPEHVFSAPLPSNSTTPRPTNRQSVESSSGFGVDPPRPPRDGFDYTSKGFFKWRNRSTKSASESDVQELSLASPLTSLSAPLNFQGFEPPQSRPPSSPFVSESAHVFSLQHPSVTRFSDQILDSSSVSRRDSTDSISPMNNYSLPSRTISTPPSTPPSTGSLYGKAKKSIGSKLKFKIRREDTPPPAILEHEHQCSGMNGTKNYSSMHQVTKTGAWYKDDVSKTKLRRRFFGRPPWTRKQSADSYSSVTSSVREILKGETPPPSLGSSCASLQVNCADSPYPGGEAKRIKTPPLAEDTASGRPRSFFTETVAPVEDYMDMQACSSRRHSLQTVRRTSYAPDTCEWWERIPKKPVRRNPFEEPLPFKFQIPEHLPSSPMCPANERHVSGGKGVCVYHGRRKGASKPSNRVIGLVVKFSVAIGEPWVRFPDYALRGAFERIFLLLFYSFFALLLEILDGGDLLVLVGAREREV</sequence>
<protein>
    <submittedName>
        <fullName evidence="3">Uncharacterized protein</fullName>
    </submittedName>
</protein>
<accession>A0A395MI08</accession>
<dbReference type="STRING" id="2594813.A0A395MI08"/>
<evidence type="ECO:0000256" key="1">
    <source>
        <dbReference type="SAM" id="MobiDB-lite"/>
    </source>
</evidence>
<proteinExistence type="predicted"/>
<evidence type="ECO:0000256" key="2">
    <source>
        <dbReference type="SAM" id="Phobius"/>
    </source>
</evidence>
<reference evidence="3 4" key="1">
    <citation type="journal article" date="2018" name="PLoS Pathog.">
        <title>Evolution of structural diversity of trichothecenes, a family of toxins produced by plant pathogenic and entomopathogenic fungi.</title>
        <authorList>
            <person name="Proctor R.H."/>
            <person name="McCormick S.P."/>
            <person name="Kim H.S."/>
            <person name="Cardoza R.E."/>
            <person name="Stanley A.M."/>
            <person name="Lindo L."/>
            <person name="Kelly A."/>
            <person name="Brown D.W."/>
            <person name="Lee T."/>
            <person name="Vaughan M.M."/>
            <person name="Alexander N.J."/>
            <person name="Busman M."/>
            <person name="Gutierrez S."/>
        </authorList>
    </citation>
    <scope>NUCLEOTIDE SEQUENCE [LARGE SCALE GENOMIC DNA]</scope>
    <source>
        <strain evidence="3 4">NRRL 13405</strain>
    </source>
</reference>
<comment type="caution">
    <text evidence="3">The sequence shown here is derived from an EMBL/GenBank/DDBJ whole genome shotgun (WGS) entry which is preliminary data.</text>
</comment>
<keyword evidence="2" id="KW-0812">Transmembrane</keyword>